<dbReference type="EnsemblPlants" id="TuG1812G0300001080.01.T01">
    <property type="protein sequence ID" value="TuG1812G0300001080.01.T01.cds266781"/>
    <property type="gene ID" value="TuG1812G0300001080.01"/>
</dbReference>
<organism evidence="3 4">
    <name type="scientific">Triticum urartu</name>
    <name type="common">Red wild einkorn</name>
    <name type="synonym">Crithodium urartu</name>
    <dbReference type="NCBI Taxonomy" id="4572"/>
    <lineage>
        <taxon>Eukaryota</taxon>
        <taxon>Viridiplantae</taxon>
        <taxon>Streptophyta</taxon>
        <taxon>Embryophyta</taxon>
        <taxon>Tracheophyta</taxon>
        <taxon>Spermatophyta</taxon>
        <taxon>Magnoliopsida</taxon>
        <taxon>Liliopsida</taxon>
        <taxon>Poales</taxon>
        <taxon>Poaceae</taxon>
        <taxon>BOP clade</taxon>
        <taxon>Pooideae</taxon>
        <taxon>Triticodae</taxon>
        <taxon>Triticeae</taxon>
        <taxon>Triticinae</taxon>
        <taxon>Triticum</taxon>
    </lineage>
</organism>
<dbReference type="Gramene" id="TuG1812G0300001080.01.T01">
    <property type="protein sequence ID" value="TuG1812G0300001080.01.T01.cds266781"/>
    <property type="gene ID" value="TuG1812G0300001080.01"/>
</dbReference>
<name>A0A8R7PPH7_TRIUA</name>
<keyword evidence="1" id="KW-0175">Coiled coil</keyword>
<evidence type="ECO:0000256" key="2">
    <source>
        <dbReference type="SAM" id="MobiDB-lite"/>
    </source>
</evidence>
<feature type="coiled-coil region" evidence="1">
    <location>
        <begin position="181"/>
        <end position="208"/>
    </location>
</feature>
<reference evidence="4" key="1">
    <citation type="journal article" date="2013" name="Nature">
        <title>Draft genome of the wheat A-genome progenitor Triticum urartu.</title>
        <authorList>
            <person name="Ling H.Q."/>
            <person name="Zhao S."/>
            <person name="Liu D."/>
            <person name="Wang J."/>
            <person name="Sun H."/>
            <person name="Zhang C."/>
            <person name="Fan H."/>
            <person name="Li D."/>
            <person name="Dong L."/>
            <person name="Tao Y."/>
            <person name="Gao C."/>
            <person name="Wu H."/>
            <person name="Li Y."/>
            <person name="Cui Y."/>
            <person name="Guo X."/>
            <person name="Zheng S."/>
            <person name="Wang B."/>
            <person name="Yu K."/>
            <person name="Liang Q."/>
            <person name="Yang W."/>
            <person name="Lou X."/>
            <person name="Chen J."/>
            <person name="Feng M."/>
            <person name="Jian J."/>
            <person name="Zhang X."/>
            <person name="Luo G."/>
            <person name="Jiang Y."/>
            <person name="Liu J."/>
            <person name="Wang Z."/>
            <person name="Sha Y."/>
            <person name="Zhang B."/>
            <person name="Wu H."/>
            <person name="Tang D."/>
            <person name="Shen Q."/>
            <person name="Xue P."/>
            <person name="Zou S."/>
            <person name="Wang X."/>
            <person name="Liu X."/>
            <person name="Wang F."/>
            <person name="Yang Y."/>
            <person name="An X."/>
            <person name="Dong Z."/>
            <person name="Zhang K."/>
            <person name="Zhang X."/>
            <person name="Luo M.C."/>
            <person name="Dvorak J."/>
            <person name="Tong Y."/>
            <person name="Wang J."/>
            <person name="Yang H."/>
            <person name="Li Z."/>
            <person name="Wang D."/>
            <person name="Zhang A."/>
            <person name="Wang J."/>
        </authorList>
    </citation>
    <scope>NUCLEOTIDE SEQUENCE</scope>
    <source>
        <strain evidence="4">cv. G1812</strain>
    </source>
</reference>
<reference evidence="3" key="2">
    <citation type="submission" date="2018-03" db="EMBL/GenBank/DDBJ databases">
        <title>The Triticum urartu genome reveals the dynamic nature of wheat genome evolution.</title>
        <authorList>
            <person name="Ling H."/>
            <person name="Ma B."/>
            <person name="Shi X."/>
            <person name="Liu H."/>
            <person name="Dong L."/>
            <person name="Sun H."/>
            <person name="Cao Y."/>
            <person name="Gao Q."/>
            <person name="Zheng S."/>
            <person name="Li Y."/>
            <person name="Yu Y."/>
            <person name="Du H."/>
            <person name="Qi M."/>
            <person name="Li Y."/>
            <person name="Yu H."/>
            <person name="Cui Y."/>
            <person name="Wang N."/>
            <person name="Chen C."/>
            <person name="Wu H."/>
            <person name="Zhao Y."/>
            <person name="Zhang J."/>
            <person name="Li Y."/>
            <person name="Zhou W."/>
            <person name="Zhang B."/>
            <person name="Hu W."/>
            <person name="Eijk M."/>
            <person name="Tang J."/>
            <person name="Witsenboer H."/>
            <person name="Zhao S."/>
            <person name="Li Z."/>
            <person name="Zhang A."/>
            <person name="Wang D."/>
            <person name="Liang C."/>
        </authorList>
    </citation>
    <scope>NUCLEOTIDE SEQUENCE [LARGE SCALE GENOMIC DNA]</scope>
    <source>
        <strain evidence="3">cv. G1812</strain>
    </source>
</reference>
<protein>
    <submittedName>
        <fullName evidence="3">Uncharacterized protein</fullName>
    </submittedName>
</protein>
<accession>A0A8R7PPH7</accession>
<dbReference type="RefSeq" id="XP_048566786.1">
    <property type="nucleotide sequence ID" value="XM_048710829.1"/>
</dbReference>
<evidence type="ECO:0000313" key="4">
    <source>
        <dbReference type="Proteomes" id="UP000015106"/>
    </source>
</evidence>
<reference evidence="3" key="3">
    <citation type="submission" date="2022-06" db="UniProtKB">
        <authorList>
            <consortium name="EnsemblPlants"/>
        </authorList>
    </citation>
    <scope>IDENTIFICATION</scope>
</reference>
<feature type="compositionally biased region" description="Basic and acidic residues" evidence="2">
    <location>
        <begin position="142"/>
        <end position="154"/>
    </location>
</feature>
<dbReference type="GeneID" id="125546652"/>
<gene>
    <name evidence="3" type="primary">LOC125546652</name>
</gene>
<dbReference type="Proteomes" id="UP000015106">
    <property type="component" value="Chromosome 3"/>
</dbReference>
<feature type="region of interest" description="Disordered" evidence="2">
    <location>
        <begin position="109"/>
        <end position="171"/>
    </location>
</feature>
<dbReference type="KEGG" id="tua:125546651"/>
<proteinExistence type="predicted"/>
<keyword evidence="4" id="KW-1185">Reference proteome</keyword>
<feature type="coiled-coil region" evidence="1">
    <location>
        <begin position="345"/>
        <end position="386"/>
    </location>
</feature>
<dbReference type="OrthoDB" id="1877257at2759"/>
<sequence>MDKFVRVYSGGELVKGPNGVEFGDLSEQGIWLKESPTYSELIGAVYKKLGLEPTTHIVRAQGRANVGGGAHRHFIMVPIDDDMSWSNYVKAVFNGTDWNCLEVYVQAEKRPSMEPVSSEPQRSWTREQSPRAGGFDFFLSNKRNDSPSSRKEPESASESESDMKSEDGEDDGFAYTLHQRVLELEDDLNAANRKLLDANEKLEVFEKKSLRCHCDYKENGNGTDQATKITHTEGDLTLIREKLQYSQVEIDSLKRRLEDAATLSEEHSRLLEQNKELESEIVNLKEEMASARLHFDDKLSESKAEISKYIQELTAVYKKLLRERLTNRAQMGKLQETIRIAGHELEKVSEEKSLVEDHVKELEEANAEAERRRQELIHAAEMLLEDKFRHEAEILTMQQSIEDLKPKFVSIAREKSLLKLWFADLELVVDRGRSVVVE</sequence>
<feature type="coiled-coil region" evidence="1">
    <location>
        <begin position="260"/>
        <end position="294"/>
    </location>
</feature>
<evidence type="ECO:0000256" key="1">
    <source>
        <dbReference type="SAM" id="Coils"/>
    </source>
</evidence>
<dbReference type="AlphaFoldDB" id="A0A8R7PPH7"/>
<evidence type="ECO:0000313" key="3">
    <source>
        <dbReference type="EnsemblPlants" id="TuG1812G0300001080.01.T01.cds266781"/>
    </source>
</evidence>